<dbReference type="Pfam" id="PF25876">
    <property type="entry name" value="HH_MFP_RND"/>
    <property type="match status" value="1"/>
</dbReference>
<dbReference type="PANTHER" id="PTHR30469:SF15">
    <property type="entry name" value="HLYD FAMILY OF SECRETION PROTEINS"/>
    <property type="match status" value="1"/>
</dbReference>
<dbReference type="InterPro" id="IPR058624">
    <property type="entry name" value="MdtA-like_HH"/>
</dbReference>
<feature type="signal peptide" evidence="6">
    <location>
        <begin position="1"/>
        <end position="21"/>
    </location>
</feature>
<evidence type="ECO:0000259" key="8">
    <source>
        <dbReference type="Pfam" id="PF25917"/>
    </source>
</evidence>
<dbReference type="OrthoDB" id="9806939at2"/>
<proteinExistence type="inferred from homology"/>
<dbReference type="InterPro" id="IPR058625">
    <property type="entry name" value="MdtA-like_BSH"/>
</dbReference>
<comment type="similarity">
    <text evidence="2">Belongs to the membrane fusion protein (MFP) (TC 8.A.1) family.</text>
</comment>
<keyword evidence="4" id="KW-0175">Coiled coil</keyword>
<feature type="domain" description="Multidrug resistance protein MdtA-like C-terminal permuted SH3" evidence="10">
    <location>
        <begin position="290"/>
        <end position="347"/>
    </location>
</feature>
<keyword evidence="12" id="KW-1185">Reference proteome</keyword>
<evidence type="ECO:0000256" key="2">
    <source>
        <dbReference type="ARBA" id="ARBA00009477"/>
    </source>
</evidence>
<organism evidence="11 12">
    <name type="scientific">Luteimonas wenzhouensis</name>
    <dbReference type="NCBI Taxonomy" id="2599615"/>
    <lineage>
        <taxon>Bacteria</taxon>
        <taxon>Pseudomonadati</taxon>
        <taxon>Pseudomonadota</taxon>
        <taxon>Gammaproteobacteria</taxon>
        <taxon>Lysobacterales</taxon>
        <taxon>Lysobacteraceae</taxon>
        <taxon>Luteimonas</taxon>
    </lineage>
</organism>
<dbReference type="GO" id="GO:1990281">
    <property type="term" value="C:efflux pump complex"/>
    <property type="evidence" value="ECO:0007669"/>
    <property type="project" value="TreeGrafter"/>
</dbReference>
<evidence type="ECO:0000259" key="10">
    <source>
        <dbReference type="Pfam" id="PF25967"/>
    </source>
</evidence>
<protein>
    <submittedName>
        <fullName evidence="11">Efflux RND transporter periplasmic adaptor subunit</fullName>
    </submittedName>
</protein>
<dbReference type="EMBL" id="VOHE01000011">
    <property type="protein sequence ID" value="TWT16972.1"/>
    <property type="molecule type" value="Genomic_DNA"/>
</dbReference>
<dbReference type="Gene3D" id="1.10.287.470">
    <property type="entry name" value="Helix hairpin bin"/>
    <property type="match status" value="1"/>
</dbReference>
<evidence type="ECO:0000256" key="5">
    <source>
        <dbReference type="SAM" id="MobiDB-lite"/>
    </source>
</evidence>
<evidence type="ECO:0000256" key="3">
    <source>
        <dbReference type="ARBA" id="ARBA00022448"/>
    </source>
</evidence>
<dbReference type="Gene3D" id="2.40.420.20">
    <property type="match status" value="1"/>
</dbReference>
<feature type="chain" id="PRO_5023078822" evidence="6">
    <location>
        <begin position="22"/>
        <end position="374"/>
    </location>
</feature>
<feature type="coiled-coil region" evidence="4">
    <location>
        <begin position="101"/>
        <end position="166"/>
    </location>
</feature>
<name>A0A5C5TUM8_9GAMM</name>
<evidence type="ECO:0000313" key="11">
    <source>
        <dbReference type="EMBL" id="TWT16972.1"/>
    </source>
</evidence>
<gene>
    <name evidence="11" type="ORF">FQY79_14570</name>
</gene>
<dbReference type="Gene3D" id="2.40.50.100">
    <property type="match status" value="1"/>
</dbReference>
<evidence type="ECO:0000259" key="7">
    <source>
        <dbReference type="Pfam" id="PF25876"/>
    </source>
</evidence>
<accession>A0A5C5TUM8</accession>
<evidence type="ECO:0000259" key="9">
    <source>
        <dbReference type="Pfam" id="PF25954"/>
    </source>
</evidence>
<sequence length="374" mass="39002">MDASRRFGPLLFAVASFGLLAACGGHDAAPPGPRPVLVERAGAADGASVASYPGEVRAREESPLAFRIGGNLVRRHVDAGEAVKRGQLLAELDPGDQRLAVQAAQAQLSAASAELERVRADRERYAALVRDQLVSQSAMDAQEAAWKAAEERVRAARAELEVARNQAGYSQLLAPRDGVIASRQAEAGQVLAAGQTVFTLAADSGREVAIALPESRVGDVAIGQQAEVELWSAPGRRLRGSVREIAAAADPQARTYAARVALRPEDAQTVQLGQSARVYLGNGNRGAASVPLSALQPGEGGGHAVWVVDPAGPTVRLKPIEAGPPGEARVPVLSGLDADDWVVVAGGHLLREGQPVSPVDRDNRPVAMPHPAGR</sequence>
<feature type="domain" description="Multidrug resistance protein MdtA-like barrel-sandwich hybrid" evidence="8">
    <location>
        <begin position="67"/>
        <end position="198"/>
    </location>
</feature>
<dbReference type="SUPFAM" id="SSF111369">
    <property type="entry name" value="HlyD-like secretion proteins"/>
    <property type="match status" value="1"/>
</dbReference>
<comment type="caution">
    <text evidence="11">The sequence shown here is derived from an EMBL/GenBank/DDBJ whole genome shotgun (WGS) entry which is preliminary data.</text>
</comment>
<dbReference type="AlphaFoldDB" id="A0A5C5TUM8"/>
<dbReference type="Pfam" id="PF25967">
    <property type="entry name" value="RND-MFP_C"/>
    <property type="match status" value="1"/>
</dbReference>
<evidence type="ECO:0000256" key="4">
    <source>
        <dbReference type="SAM" id="Coils"/>
    </source>
</evidence>
<dbReference type="RefSeq" id="WP_146313615.1">
    <property type="nucleotide sequence ID" value="NZ_VOHE01000011.1"/>
</dbReference>
<dbReference type="InterPro" id="IPR006143">
    <property type="entry name" value="RND_pump_MFP"/>
</dbReference>
<reference evidence="11 12" key="1">
    <citation type="submission" date="2019-07" db="EMBL/GenBank/DDBJ databases">
        <title>Luteimonas sp. YD-1 nov., isolated from acidic soil.</title>
        <authorList>
            <person name="Zhou J."/>
        </authorList>
    </citation>
    <scope>NUCLEOTIDE SEQUENCE [LARGE SCALE GENOMIC DNA]</scope>
    <source>
        <strain evidence="11 12">YD-1</strain>
    </source>
</reference>
<dbReference type="Pfam" id="PF25917">
    <property type="entry name" value="BSH_RND"/>
    <property type="match status" value="1"/>
</dbReference>
<dbReference type="NCBIfam" id="TIGR01730">
    <property type="entry name" value="RND_mfp"/>
    <property type="match status" value="1"/>
</dbReference>
<dbReference type="Gene3D" id="2.40.30.170">
    <property type="match status" value="1"/>
</dbReference>
<keyword evidence="6" id="KW-0732">Signal</keyword>
<feature type="region of interest" description="Disordered" evidence="5">
    <location>
        <begin position="352"/>
        <end position="374"/>
    </location>
</feature>
<keyword evidence="3" id="KW-0813">Transport</keyword>
<feature type="domain" description="CusB-like beta-barrel" evidence="9">
    <location>
        <begin position="208"/>
        <end position="280"/>
    </location>
</feature>
<evidence type="ECO:0000256" key="1">
    <source>
        <dbReference type="ARBA" id="ARBA00004196"/>
    </source>
</evidence>
<dbReference type="Proteomes" id="UP000315949">
    <property type="component" value="Unassembled WGS sequence"/>
</dbReference>
<dbReference type="InterPro" id="IPR058627">
    <property type="entry name" value="MdtA-like_C"/>
</dbReference>
<comment type="subcellular location">
    <subcellularLocation>
        <location evidence="1">Cell envelope</location>
    </subcellularLocation>
</comment>
<dbReference type="Pfam" id="PF25954">
    <property type="entry name" value="Beta-barrel_RND_2"/>
    <property type="match status" value="1"/>
</dbReference>
<feature type="domain" description="Multidrug resistance protein MdtA-like alpha-helical hairpin" evidence="7">
    <location>
        <begin position="102"/>
        <end position="170"/>
    </location>
</feature>
<dbReference type="InterPro" id="IPR058792">
    <property type="entry name" value="Beta-barrel_RND_2"/>
</dbReference>
<evidence type="ECO:0000313" key="12">
    <source>
        <dbReference type="Proteomes" id="UP000315949"/>
    </source>
</evidence>
<dbReference type="PROSITE" id="PS51257">
    <property type="entry name" value="PROKAR_LIPOPROTEIN"/>
    <property type="match status" value="1"/>
</dbReference>
<dbReference type="GO" id="GO:0015562">
    <property type="term" value="F:efflux transmembrane transporter activity"/>
    <property type="evidence" value="ECO:0007669"/>
    <property type="project" value="TreeGrafter"/>
</dbReference>
<evidence type="ECO:0000256" key="6">
    <source>
        <dbReference type="SAM" id="SignalP"/>
    </source>
</evidence>
<dbReference type="PANTHER" id="PTHR30469">
    <property type="entry name" value="MULTIDRUG RESISTANCE PROTEIN MDTA"/>
    <property type="match status" value="1"/>
</dbReference>